<dbReference type="AlphaFoldDB" id="A0A0P1AYZ6"/>
<dbReference type="PANTHER" id="PTHR28069">
    <property type="entry name" value="GH20023P"/>
    <property type="match status" value="1"/>
</dbReference>
<accession>A0A0P1AYZ6</accession>
<evidence type="ECO:0000259" key="1">
    <source>
        <dbReference type="Pfam" id="PF20179"/>
    </source>
</evidence>
<dbReference type="GeneID" id="36397423"/>
<dbReference type="Proteomes" id="UP000054928">
    <property type="component" value="Unassembled WGS sequence"/>
</dbReference>
<dbReference type="EMBL" id="CCYD01001884">
    <property type="protein sequence ID" value="CEG46045.1"/>
    <property type="molecule type" value="Genomic_DNA"/>
</dbReference>
<dbReference type="OrthoDB" id="432970at2759"/>
<dbReference type="RefSeq" id="XP_024582414.1">
    <property type="nucleotide sequence ID" value="XM_024716858.1"/>
</dbReference>
<dbReference type="Pfam" id="PF20179">
    <property type="entry name" value="MSS51_C"/>
    <property type="match status" value="1"/>
</dbReference>
<proteinExistence type="predicted"/>
<dbReference type="InterPro" id="IPR046824">
    <property type="entry name" value="Mss51-like_C"/>
</dbReference>
<keyword evidence="3" id="KW-1185">Reference proteome</keyword>
<feature type="domain" description="Mitochondrial splicing suppressor 51-like C-terminal" evidence="1">
    <location>
        <begin position="13"/>
        <end position="194"/>
    </location>
</feature>
<organism evidence="2 3">
    <name type="scientific">Plasmopara halstedii</name>
    <name type="common">Downy mildew of sunflower</name>
    <dbReference type="NCBI Taxonomy" id="4781"/>
    <lineage>
        <taxon>Eukaryota</taxon>
        <taxon>Sar</taxon>
        <taxon>Stramenopiles</taxon>
        <taxon>Oomycota</taxon>
        <taxon>Peronosporomycetes</taxon>
        <taxon>Peronosporales</taxon>
        <taxon>Peronosporaceae</taxon>
        <taxon>Plasmopara</taxon>
    </lineage>
</organism>
<evidence type="ECO:0000313" key="3">
    <source>
        <dbReference type="Proteomes" id="UP000054928"/>
    </source>
</evidence>
<reference evidence="3" key="1">
    <citation type="submission" date="2014-09" db="EMBL/GenBank/DDBJ databases">
        <authorList>
            <person name="Sharma Rahul"/>
            <person name="Thines Marco"/>
        </authorList>
    </citation>
    <scope>NUCLEOTIDE SEQUENCE [LARGE SCALE GENOMIC DNA]</scope>
</reference>
<sequence length="225" mass="25931">MTPTKMNESRATTLIALLNRLNDAHKDDIVLESKNSLTIHILGADHREGNTGAETFTVFRSFTRHVANHTHISSLSFVLVGPNLARKLHLTRFIQKYCDPDMINTCDVVISYFVDSFETYFEDKTMYCKPDLVVCFNAGIWGYDEWLPTIKIVLNELCVPLLITSYNEHEAGDDEDTLDELMPAKWLWRPEQNQHGDTTLRATSNEHGWILRENEYWMCLSGRSM</sequence>
<protein>
    <recommendedName>
        <fullName evidence="1">Mitochondrial splicing suppressor 51-like C-terminal domain-containing protein</fullName>
    </recommendedName>
</protein>
<dbReference type="OMA" id="KENDYWM"/>
<name>A0A0P1AYZ6_PLAHL</name>
<evidence type="ECO:0000313" key="2">
    <source>
        <dbReference type="EMBL" id="CEG46045.1"/>
    </source>
</evidence>